<protein>
    <submittedName>
        <fullName evidence="7">Putative AAA-type ATPase Vps4</fullName>
    </submittedName>
</protein>
<evidence type="ECO:0000256" key="4">
    <source>
        <dbReference type="SAM" id="MobiDB-lite"/>
    </source>
</evidence>
<sequence length="406" mass="45260">MSSVDSKLYQYGVKTAQEAVALDNQGKYRQAINLYQRASEILMQFMKYNKNPQMRMMCQRNIEEYVERAKTLKSQLGGTRSRRGSLSAKSYGTKEEGSSESDIEGVSSEEKELIDMISGTIVTESPNVKWDDIAGLQNVKQALREAIVLPIAKPELFTGARRPWSGILLFGPPGCGKTLLARAAATECSATFFSASSAELLSKWLGESEKLIRSLFKVARLKAPSLIFMDEIDSVATKRGEGSESGGERRVKTQLLSEMQGLKSSHDKLLLVLGATNRPWDIDNAMLSRFEKRVHVPLPDLKGRTGIFKIHTEGVDTVVNNEDYVELGVRSEGYSGRDIANVCREVIMLPIRELDTSGLLENSDKDIKIRALNLEDFTKTLKKVKPMTNKSLLKQYSNWAEEFGEG</sequence>
<dbReference type="EMBL" id="KP869628">
    <property type="protein sequence ID" value="AKC94900.1"/>
    <property type="molecule type" value="Genomic_DNA"/>
</dbReference>
<feature type="domain" description="AAA+ ATPase" evidence="5">
    <location>
        <begin position="163"/>
        <end position="300"/>
    </location>
</feature>
<evidence type="ECO:0000313" key="7">
    <source>
        <dbReference type="EMBL" id="AKC94900.1"/>
    </source>
</evidence>
<dbReference type="InterPro" id="IPR050304">
    <property type="entry name" value="MT-severing_AAA_ATPase"/>
</dbReference>
<dbReference type="SMART" id="SM00382">
    <property type="entry name" value="AAA"/>
    <property type="match status" value="1"/>
</dbReference>
<feature type="region of interest" description="Disordered" evidence="4">
    <location>
        <begin position="73"/>
        <end position="107"/>
    </location>
</feature>
<reference evidence="7" key="1">
    <citation type="journal article" date="2015" name="Nature">
        <title>Complex archaea that bridge the gap between prokaryotes and eukaryotes.</title>
        <authorList>
            <person name="Spang A."/>
            <person name="Saw J.H."/>
            <person name="Jorgensen S.L."/>
            <person name="Zaremba-Niedzwiedzka K."/>
            <person name="Martijn J."/>
            <person name="Lind A.E."/>
            <person name="van Eijk R."/>
            <person name="Schleper C."/>
            <person name="Guy L."/>
            <person name="Ettema T.J."/>
        </authorList>
    </citation>
    <scope>NUCLEOTIDE SEQUENCE</scope>
</reference>
<dbReference type="Pfam" id="PF04212">
    <property type="entry name" value="MIT"/>
    <property type="match status" value="1"/>
</dbReference>
<evidence type="ECO:0000256" key="1">
    <source>
        <dbReference type="ARBA" id="ARBA00004370"/>
    </source>
</evidence>
<dbReference type="InterPro" id="IPR003593">
    <property type="entry name" value="AAA+_ATPase"/>
</dbReference>
<dbReference type="GO" id="GO:0016020">
    <property type="term" value="C:membrane"/>
    <property type="evidence" value="ECO:0007669"/>
    <property type="project" value="UniProtKB-SubCell"/>
</dbReference>
<evidence type="ECO:0000256" key="3">
    <source>
        <dbReference type="ARBA" id="ARBA00022840"/>
    </source>
</evidence>
<dbReference type="Pfam" id="PF00004">
    <property type="entry name" value="AAA"/>
    <property type="match status" value="1"/>
</dbReference>
<comment type="subcellular location">
    <subcellularLocation>
        <location evidence="1">Membrane</location>
    </subcellularLocation>
</comment>
<evidence type="ECO:0000256" key="2">
    <source>
        <dbReference type="ARBA" id="ARBA00022741"/>
    </source>
</evidence>
<dbReference type="SMART" id="SM00745">
    <property type="entry name" value="MIT"/>
    <property type="match status" value="1"/>
</dbReference>
<dbReference type="Gene3D" id="1.10.8.60">
    <property type="match status" value="1"/>
</dbReference>
<dbReference type="InterPro" id="IPR027417">
    <property type="entry name" value="P-loop_NTPase"/>
</dbReference>
<dbReference type="CDD" id="cd19509">
    <property type="entry name" value="RecA-like_VPS4-like"/>
    <property type="match status" value="1"/>
</dbReference>
<dbReference type="InterPro" id="IPR036181">
    <property type="entry name" value="MIT_dom_sf"/>
</dbReference>
<organism evidence="7">
    <name type="scientific">uncultured organism</name>
    <dbReference type="NCBI Taxonomy" id="155900"/>
    <lineage>
        <taxon>unclassified sequences</taxon>
        <taxon>environmental samples</taxon>
    </lineage>
</organism>
<dbReference type="InterPro" id="IPR003959">
    <property type="entry name" value="ATPase_AAA_core"/>
</dbReference>
<feature type="domain" description="MIT" evidence="6">
    <location>
        <begin position="5"/>
        <end position="83"/>
    </location>
</feature>
<dbReference type="AlphaFoldDB" id="A0A0F6PY90"/>
<evidence type="ECO:0000259" key="6">
    <source>
        <dbReference type="SMART" id="SM00745"/>
    </source>
</evidence>
<dbReference type="PANTHER" id="PTHR23074">
    <property type="entry name" value="AAA DOMAIN-CONTAINING"/>
    <property type="match status" value="1"/>
</dbReference>
<dbReference type="CDD" id="cd02656">
    <property type="entry name" value="MIT"/>
    <property type="match status" value="1"/>
</dbReference>
<keyword evidence="2" id="KW-0547">Nucleotide-binding</keyword>
<dbReference type="InterPro" id="IPR041569">
    <property type="entry name" value="AAA_lid_3"/>
</dbReference>
<dbReference type="Pfam" id="PF09336">
    <property type="entry name" value="Vps4_C"/>
    <property type="match status" value="1"/>
</dbReference>
<dbReference type="GO" id="GO:0016887">
    <property type="term" value="F:ATP hydrolysis activity"/>
    <property type="evidence" value="ECO:0007669"/>
    <property type="project" value="InterPro"/>
</dbReference>
<name>A0A0F6PY90_9ZZZZ</name>
<dbReference type="InterPro" id="IPR015415">
    <property type="entry name" value="Spast_Vps4_C"/>
</dbReference>
<dbReference type="Gene3D" id="1.20.58.80">
    <property type="entry name" value="Phosphotransferase system, lactose/cellobiose-type IIA subunit"/>
    <property type="match status" value="1"/>
</dbReference>
<dbReference type="Gene3D" id="3.40.50.300">
    <property type="entry name" value="P-loop containing nucleotide triphosphate hydrolases"/>
    <property type="match status" value="1"/>
</dbReference>
<dbReference type="PANTHER" id="PTHR23074:SF83">
    <property type="entry name" value="VACUOLAR PROTEIN SORTING-ASSOCIATED PROTEIN 4A"/>
    <property type="match status" value="1"/>
</dbReference>
<accession>A0A0F6PY90</accession>
<dbReference type="FunFam" id="3.40.50.300:FF:000159">
    <property type="entry name" value="Katanin p60 ATPase-containing subunit A1"/>
    <property type="match status" value="1"/>
</dbReference>
<keyword evidence="3" id="KW-0067">ATP-binding</keyword>
<dbReference type="InterPro" id="IPR007330">
    <property type="entry name" value="MIT_dom"/>
</dbReference>
<dbReference type="Pfam" id="PF17862">
    <property type="entry name" value="AAA_lid_3"/>
    <property type="match status" value="1"/>
</dbReference>
<dbReference type="SUPFAM" id="SSF52540">
    <property type="entry name" value="P-loop containing nucleoside triphosphate hydrolases"/>
    <property type="match status" value="1"/>
</dbReference>
<dbReference type="GO" id="GO:0005524">
    <property type="term" value="F:ATP binding"/>
    <property type="evidence" value="ECO:0007669"/>
    <property type="project" value="UniProtKB-KW"/>
</dbReference>
<proteinExistence type="predicted"/>
<evidence type="ECO:0000259" key="5">
    <source>
        <dbReference type="SMART" id="SM00382"/>
    </source>
</evidence>
<dbReference type="SUPFAM" id="SSF116846">
    <property type="entry name" value="MIT domain"/>
    <property type="match status" value="1"/>
</dbReference>